<keyword evidence="2" id="KW-1133">Transmembrane helix</keyword>
<feature type="transmembrane region" description="Helical" evidence="2">
    <location>
        <begin position="87"/>
        <end position="105"/>
    </location>
</feature>
<accession>A0A6J6L457</accession>
<name>A0A6J6L457_9ZZZZ</name>
<evidence type="ECO:0000256" key="2">
    <source>
        <dbReference type="SAM" id="Phobius"/>
    </source>
</evidence>
<feature type="transmembrane region" description="Helical" evidence="2">
    <location>
        <begin position="6"/>
        <end position="22"/>
    </location>
</feature>
<protein>
    <submittedName>
        <fullName evidence="3">Unannotated protein</fullName>
    </submittedName>
</protein>
<reference evidence="3" key="1">
    <citation type="submission" date="2020-05" db="EMBL/GenBank/DDBJ databases">
        <authorList>
            <person name="Chiriac C."/>
            <person name="Salcher M."/>
            <person name="Ghai R."/>
            <person name="Kavagutti S V."/>
        </authorList>
    </citation>
    <scope>NUCLEOTIDE SEQUENCE</scope>
</reference>
<dbReference type="EMBL" id="CAEZWD010000129">
    <property type="protein sequence ID" value="CAB4655189.1"/>
    <property type="molecule type" value="Genomic_DNA"/>
</dbReference>
<proteinExistence type="predicted"/>
<dbReference type="AlphaFoldDB" id="A0A6J6L457"/>
<evidence type="ECO:0000256" key="1">
    <source>
        <dbReference type="SAM" id="MobiDB-lite"/>
    </source>
</evidence>
<feature type="transmembrane region" description="Helical" evidence="2">
    <location>
        <begin position="65"/>
        <end position="81"/>
    </location>
</feature>
<feature type="region of interest" description="Disordered" evidence="1">
    <location>
        <begin position="112"/>
        <end position="133"/>
    </location>
</feature>
<evidence type="ECO:0000313" key="3">
    <source>
        <dbReference type="EMBL" id="CAB4655189.1"/>
    </source>
</evidence>
<sequence length="242" mass="27277">MTGLLYLIVIVMWAVVLVPIWLKSHDRAQVEKGLREEGEATAKWRWQQREPKSSRQLAFVRRRRAAMTLFTALVATVVLSASGRISVYWVAAPTLLIVGFTAVAARNAKYAPRPVRQQQTKDETAPRTQAAAPDHRTEIISLTETVTETRRTWQPVETPLPSYVKADKATTYSRVIDSEKPWTGQDMVEQAELLKAQRAARIQESQKRLEEARAIAMEKARKAALAAAQTYPEVAEKRAVNE</sequence>
<organism evidence="3">
    <name type="scientific">freshwater metagenome</name>
    <dbReference type="NCBI Taxonomy" id="449393"/>
    <lineage>
        <taxon>unclassified sequences</taxon>
        <taxon>metagenomes</taxon>
        <taxon>ecological metagenomes</taxon>
    </lineage>
</organism>
<keyword evidence="2" id="KW-0812">Transmembrane</keyword>
<gene>
    <name evidence="3" type="ORF">UFOPK2171_00859</name>
</gene>
<keyword evidence="2" id="KW-0472">Membrane</keyword>